<evidence type="ECO:0000313" key="3">
    <source>
        <dbReference type="Proteomes" id="UP000593566"/>
    </source>
</evidence>
<feature type="chain" id="PRO_5034338827" description="Malate dehydrogenase" evidence="1">
    <location>
        <begin position="21"/>
        <end position="237"/>
    </location>
</feature>
<dbReference type="RefSeq" id="XP_037147872.1">
    <property type="nucleotide sequence ID" value="XM_037296691.1"/>
</dbReference>
<dbReference type="GeneID" id="59334191"/>
<evidence type="ECO:0000256" key="1">
    <source>
        <dbReference type="SAM" id="SignalP"/>
    </source>
</evidence>
<organism evidence="2 3">
    <name type="scientific">Letharia lupina</name>
    <dbReference type="NCBI Taxonomy" id="560253"/>
    <lineage>
        <taxon>Eukaryota</taxon>
        <taxon>Fungi</taxon>
        <taxon>Dikarya</taxon>
        <taxon>Ascomycota</taxon>
        <taxon>Pezizomycotina</taxon>
        <taxon>Lecanoromycetes</taxon>
        <taxon>OSLEUM clade</taxon>
        <taxon>Lecanoromycetidae</taxon>
        <taxon>Lecanorales</taxon>
        <taxon>Lecanorineae</taxon>
        <taxon>Parmeliaceae</taxon>
        <taxon>Letharia</taxon>
    </lineage>
</organism>
<keyword evidence="1" id="KW-0732">Signal</keyword>
<comment type="caution">
    <text evidence="2">The sequence shown here is derived from an EMBL/GenBank/DDBJ whole genome shotgun (WGS) entry which is preliminary data.</text>
</comment>
<keyword evidence="3" id="KW-1185">Reference proteome</keyword>
<evidence type="ECO:0000313" key="2">
    <source>
        <dbReference type="EMBL" id="KAF6218437.1"/>
    </source>
</evidence>
<dbReference type="AlphaFoldDB" id="A0A8H6F7T1"/>
<accession>A0A8H6F7T1</accession>
<dbReference type="InterPro" id="IPR021851">
    <property type="entry name" value="DUF3455"/>
</dbReference>
<dbReference type="PANTHER" id="PTHR35567">
    <property type="entry name" value="MALATE DEHYDROGENASE (AFU_ORTHOLOGUE AFUA_2G13800)"/>
    <property type="match status" value="1"/>
</dbReference>
<dbReference type="Pfam" id="PF11937">
    <property type="entry name" value="DUF3455"/>
    <property type="match status" value="1"/>
</dbReference>
<reference evidence="2 3" key="1">
    <citation type="journal article" date="2020" name="Genomics">
        <title>Complete, high-quality genomes from long-read metagenomic sequencing of two wolf lichen thalli reveals enigmatic genome architecture.</title>
        <authorList>
            <person name="McKenzie S.K."/>
            <person name="Walston R.F."/>
            <person name="Allen J.L."/>
        </authorList>
    </citation>
    <scope>NUCLEOTIDE SEQUENCE [LARGE SCALE GENOMIC DNA]</scope>
    <source>
        <strain evidence="2">WasteWater1</strain>
    </source>
</reference>
<proteinExistence type="predicted"/>
<sequence length="237" mass="24753">MVASCLRCLASSIVFFLALALTIEARPSKRSVLPNIPRNWPSGGNGLSGYNVPLSDGTQSLPAPNSTLKFITIGRGTQNYTCTSTSPSPVLVGAKAVLLDASPLLPLLPPGEGTAVLDLLPRYVIDFDFAAIEASQIPKLGIHYFDSNGVPTFDLGNNGLLKGKGLADIPAPANASVGSFDQGYGAVDWKTLTDAGGSVGLKEVYRVETAGGKAPPSCAGATKPICIDYSALYWFYD</sequence>
<dbReference type="Proteomes" id="UP000593566">
    <property type="component" value="Unassembled WGS sequence"/>
</dbReference>
<name>A0A8H6F7T1_9LECA</name>
<dbReference type="PANTHER" id="PTHR35567:SF1">
    <property type="entry name" value="CONSERVED FUNGAL PROTEIN (AFU_ORTHOLOGUE AFUA_1G14230)"/>
    <property type="match status" value="1"/>
</dbReference>
<protein>
    <recommendedName>
        <fullName evidence="4">Malate dehydrogenase</fullName>
    </recommendedName>
</protein>
<evidence type="ECO:0008006" key="4">
    <source>
        <dbReference type="Google" id="ProtNLM"/>
    </source>
</evidence>
<gene>
    <name evidence="2" type="ORF">HO133_005786</name>
</gene>
<dbReference type="EMBL" id="JACCJB010000022">
    <property type="protein sequence ID" value="KAF6218437.1"/>
    <property type="molecule type" value="Genomic_DNA"/>
</dbReference>
<feature type="signal peptide" evidence="1">
    <location>
        <begin position="1"/>
        <end position="20"/>
    </location>
</feature>